<gene>
    <name evidence="5" type="ORF">PITG_22964</name>
</gene>
<dbReference type="AlphaFoldDB" id="D0NKK4"/>
<dbReference type="OMA" id="DDMEAMI"/>
<sequence>MEFAFRPKLVGSFQSVPPRRMMVKLFCMFAGLEERVFFVTIHSSESVSYLKESIQAKKPWTVTGCAHDLVLFLAKKDNVWLNEASAAAVKLDEHGHPLGLEKMRPTRAIKSARYFGEEFQPDDGHVHVLVVVPNAYPEWSLRLRKTSELELFAEMASKSRNSAEVRDVADMLMRIHEDLNHFLSFSTSSVLLENSWNADAKTQLAFKLMATEPFDLFYVVCSGPGEVNQQVFAAFEDRSATLKMCLEQDETAVGNGSVEGTESLMLYSFIYAALCGNDKFYADKKPRWAVRAVLEKRRKNKTKPFVFFLDNFPCLDDLEAGEKERKMAQMILNVLRSLRIPVVVAAHS</sequence>
<comment type="subcellular location">
    <subcellularLocation>
        <location evidence="1">Host cell</location>
    </subcellularLocation>
    <subcellularLocation>
        <location evidence="2">Secreted</location>
    </subcellularLocation>
</comment>
<dbReference type="GO" id="GO:0005576">
    <property type="term" value="C:extracellular region"/>
    <property type="evidence" value="ECO:0007669"/>
    <property type="project" value="UniProtKB-SubCell"/>
</dbReference>
<dbReference type="VEuPathDB" id="FungiDB:PITG_22964"/>
<dbReference type="Pfam" id="PF20147">
    <property type="entry name" value="Crinkler"/>
    <property type="match status" value="1"/>
</dbReference>
<dbReference type="Proteomes" id="UP000006643">
    <property type="component" value="Unassembled WGS sequence"/>
</dbReference>
<evidence type="ECO:0000256" key="1">
    <source>
        <dbReference type="ARBA" id="ARBA00004340"/>
    </source>
</evidence>
<feature type="domain" description="Crinkler effector protein N-terminal" evidence="4">
    <location>
        <begin position="23"/>
        <end position="131"/>
    </location>
</feature>
<dbReference type="GO" id="GO:0043657">
    <property type="term" value="C:host cell"/>
    <property type="evidence" value="ECO:0007669"/>
    <property type="project" value="UniProtKB-SubCell"/>
</dbReference>
<reference evidence="6" key="1">
    <citation type="journal article" date="2009" name="Nature">
        <title>Genome sequence and analysis of the Irish potato famine pathogen Phytophthora infestans.</title>
        <authorList>
            <consortium name="The Broad Institute Genome Sequencing Platform"/>
            <person name="Haas B.J."/>
            <person name="Kamoun S."/>
            <person name="Zody M.C."/>
            <person name="Jiang R.H."/>
            <person name="Handsaker R.E."/>
            <person name="Cano L.M."/>
            <person name="Grabherr M."/>
            <person name="Kodira C.D."/>
            <person name="Raffaele S."/>
            <person name="Torto-Alalibo T."/>
            <person name="Bozkurt T.O."/>
            <person name="Ah-Fong A.M."/>
            <person name="Alvarado L."/>
            <person name="Anderson V.L."/>
            <person name="Armstrong M.R."/>
            <person name="Avrova A."/>
            <person name="Baxter L."/>
            <person name="Beynon J."/>
            <person name="Boevink P.C."/>
            <person name="Bollmann S.R."/>
            <person name="Bos J.I."/>
            <person name="Bulone V."/>
            <person name="Cai G."/>
            <person name="Cakir C."/>
            <person name="Carrington J.C."/>
            <person name="Chawner M."/>
            <person name="Conti L."/>
            <person name="Costanzo S."/>
            <person name="Ewan R."/>
            <person name="Fahlgren N."/>
            <person name="Fischbach M.A."/>
            <person name="Fugelstad J."/>
            <person name="Gilroy E.M."/>
            <person name="Gnerre S."/>
            <person name="Green P.J."/>
            <person name="Grenville-Briggs L.J."/>
            <person name="Griffith J."/>
            <person name="Grunwald N.J."/>
            <person name="Horn K."/>
            <person name="Horner N.R."/>
            <person name="Hu C.H."/>
            <person name="Huitema E."/>
            <person name="Jeong D.H."/>
            <person name="Jones A.M."/>
            <person name="Jones J.D."/>
            <person name="Jones R.W."/>
            <person name="Karlsson E.K."/>
            <person name="Kunjeti S.G."/>
            <person name="Lamour K."/>
            <person name="Liu Z."/>
            <person name="Ma L."/>
            <person name="Maclean D."/>
            <person name="Chibucos M.C."/>
            <person name="McDonald H."/>
            <person name="McWalters J."/>
            <person name="Meijer H.J."/>
            <person name="Morgan W."/>
            <person name="Morris P.F."/>
            <person name="Munro C.A."/>
            <person name="O'Neill K."/>
            <person name="Ospina-Giraldo M."/>
            <person name="Pinzon A."/>
            <person name="Pritchard L."/>
            <person name="Ramsahoye B."/>
            <person name="Ren Q."/>
            <person name="Restrepo S."/>
            <person name="Roy S."/>
            <person name="Sadanandom A."/>
            <person name="Savidor A."/>
            <person name="Schornack S."/>
            <person name="Schwartz D.C."/>
            <person name="Schumann U.D."/>
            <person name="Schwessinger B."/>
            <person name="Seyer L."/>
            <person name="Sharpe T."/>
            <person name="Silvar C."/>
            <person name="Song J."/>
            <person name="Studholme D.J."/>
            <person name="Sykes S."/>
            <person name="Thines M."/>
            <person name="van de Vondervoort P.J."/>
            <person name="Phuntumart V."/>
            <person name="Wawra S."/>
            <person name="Weide R."/>
            <person name="Win J."/>
            <person name="Young C."/>
            <person name="Zhou S."/>
            <person name="Fry W."/>
            <person name="Meyers B.C."/>
            <person name="van West P."/>
            <person name="Ristaino J."/>
            <person name="Govers F."/>
            <person name="Birch P.R."/>
            <person name="Whisson S.C."/>
            <person name="Judelson H.S."/>
            <person name="Nusbaum C."/>
        </authorList>
    </citation>
    <scope>NUCLEOTIDE SEQUENCE [LARGE SCALE GENOMIC DNA]</scope>
    <source>
        <strain evidence="6">T30-4</strain>
    </source>
</reference>
<organism evidence="5 6">
    <name type="scientific">Phytophthora infestans (strain T30-4)</name>
    <name type="common">Potato late blight agent</name>
    <dbReference type="NCBI Taxonomy" id="403677"/>
    <lineage>
        <taxon>Eukaryota</taxon>
        <taxon>Sar</taxon>
        <taxon>Stramenopiles</taxon>
        <taxon>Oomycota</taxon>
        <taxon>Peronosporomycetes</taxon>
        <taxon>Peronosporales</taxon>
        <taxon>Peronosporaceae</taxon>
        <taxon>Phytophthora</taxon>
    </lineage>
</organism>
<dbReference type="eggNOG" id="ENOG502R7H7">
    <property type="taxonomic scope" value="Eukaryota"/>
</dbReference>
<dbReference type="KEGG" id="pif:PITG_22964"/>
<dbReference type="InterPro" id="IPR045379">
    <property type="entry name" value="Crinkler_N"/>
</dbReference>
<dbReference type="RefSeq" id="XP_002900347.1">
    <property type="nucleotide sequence ID" value="XM_002900301.1"/>
</dbReference>
<keyword evidence="3" id="KW-0964">Secreted</keyword>
<dbReference type="GeneID" id="9478292"/>
<evidence type="ECO:0000256" key="2">
    <source>
        <dbReference type="ARBA" id="ARBA00004613"/>
    </source>
</evidence>
<proteinExistence type="predicted"/>
<evidence type="ECO:0000313" key="6">
    <source>
        <dbReference type="Proteomes" id="UP000006643"/>
    </source>
</evidence>
<keyword evidence="6" id="KW-1185">Reference proteome</keyword>
<evidence type="ECO:0000256" key="3">
    <source>
        <dbReference type="ARBA" id="ARBA00022525"/>
    </source>
</evidence>
<accession>D0NKK4</accession>
<dbReference type="HOGENOM" id="CLU_798030_0_0_1"/>
<evidence type="ECO:0000259" key="4">
    <source>
        <dbReference type="Pfam" id="PF20147"/>
    </source>
</evidence>
<dbReference type="InParanoid" id="D0NKK4"/>
<dbReference type="STRING" id="403677.D0NKK4"/>
<evidence type="ECO:0000313" key="5">
    <source>
        <dbReference type="EMBL" id="EEY60140.1"/>
    </source>
</evidence>
<protein>
    <submittedName>
        <fullName evidence="5">Crinkler (CRN) family protein, putative</fullName>
    </submittedName>
</protein>
<dbReference type="EMBL" id="DS028143">
    <property type="protein sequence ID" value="EEY60140.1"/>
    <property type="molecule type" value="Genomic_DNA"/>
</dbReference>
<dbReference type="OrthoDB" id="127012at2759"/>
<name>D0NKK4_PHYIT</name>